<organism evidence="1 2">
    <name type="scientific">Lentithecium fluviatile CBS 122367</name>
    <dbReference type="NCBI Taxonomy" id="1168545"/>
    <lineage>
        <taxon>Eukaryota</taxon>
        <taxon>Fungi</taxon>
        <taxon>Dikarya</taxon>
        <taxon>Ascomycota</taxon>
        <taxon>Pezizomycotina</taxon>
        <taxon>Dothideomycetes</taxon>
        <taxon>Pleosporomycetidae</taxon>
        <taxon>Pleosporales</taxon>
        <taxon>Massarineae</taxon>
        <taxon>Lentitheciaceae</taxon>
        <taxon>Lentithecium</taxon>
    </lineage>
</organism>
<keyword evidence="2" id="KW-1185">Reference proteome</keyword>
<dbReference type="EMBL" id="MU005579">
    <property type="protein sequence ID" value="KAF2685409.1"/>
    <property type="molecule type" value="Genomic_DNA"/>
</dbReference>
<accession>A0A6G1J5K6</accession>
<reference evidence="1" key="1">
    <citation type="journal article" date="2020" name="Stud. Mycol.">
        <title>101 Dothideomycetes genomes: a test case for predicting lifestyles and emergence of pathogens.</title>
        <authorList>
            <person name="Haridas S."/>
            <person name="Albert R."/>
            <person name="Binder M."/>
            <person name="Bloem J."/>
            <person name="Labutti K."/>
            <person name="Salamov A."/>
            <person name="Andreopoulos B."/>
            <person name="Baker S."/>
            <person name="Barry K."/>
            <person name="Bills G."/>
            <person name="Bluhm B."/>
            <person name="Cannon C."/>
            <person name="Castanera R."/>
            <person name="Culley D."/>
            <person name="Daum C."/>
            <person name="Ezra D."/>
            <person name="Gonzalez J."/>
            <person name="Henrissat B."/>
            <person name="Kuo A."/>
            <person name="Liang C."/>
            <person name="Lipzen A."/>
            <person name="Lutzoni F."/>
            <person name="Magnuson J."/>
            <person name="Mondo S."/>
            <person name="Nolan M."/>
            <person name="Ohm R."/>
            <person name="Pangilinan J."/>
            <person name="Park H.-J."/>
            <person name="Ramirez L."/>
            <person name="Alfaro M."/>
            <person name="Sun H."/>
            <person name="Tritt A."/>
            <person name="Yoshinaga Y."/>
            <person name="Zwiers L.-H."/>
            <person name="Turgeon B."/>
            <person name="Goodwin S."/>
            <person name="Spatafora J."/>
            <person name="Crous P."/>
            <person name="Grigoriev I."/>
        </authorList>
    </citation>
    <scope>NUCLEOTIDE SEQUENCE</scope>
    <source>
        <strain evidence="1">CBS 122367</strain>
    </source>
</reference>
<name>A0A6G1J5K6_9PLEO</name>
<dbReference type="AlphaFoldDB" id="A0A6G1J5K6"/>
<sequence>MWWTWNYLTATKSSMPFARCPCSTPTPTLTIVTARHVVQKVCERSGSLKICFCRVRRTSIRFIYIVPEATTLTRAVAMLFYESHFHHKL</sequence>
<evidence type="ECO:0000313" key="1">
    <source>
        <dbReference type="EMBL" id="KAF2685409.1"/>
    </source>
</evidence>
<protein>
    <submittedName>
        <fullName evidence="1">Uncharacterized protein</fullName>
    </submittedName>
</protein>
<gene>
    <name evidence="1" type="ORF">K458DRAFT_24135</name>
</gene>
<dbReference type="Proteomes" id="UP000799291">
    <property type="component" value="Unassembled WGS sequence"/>
</dbReference>
<proteinExistence type="predicted"/>
<evidence type="ECO:0000313" key="2">
    <source>
        <dbReference type="Proteomes" id="UP000799291"/>
    </source>
</evidence>